<sequence>MNEKSRKALISIVIAVVVAVLIALAGSQGGARIGGFPVFALGVAAAFVIQWLVFIPSYKAQTEKFYDLTGALTYISITVFLVLASPGIDARGMLLAAMVVLWAARLGSFLFLRISKHGKDDRFDELKPDLFRFLNTWTIQGLWVVLTAALAWVAITSDKKVGLDAFFWVGLLVWAVGISIETVADVQKNRFKDEAANKGRFISTGLWSKSRHPNYFGEITLWVGVAIIALPVLQGWQWAALISPVFVTLLLTKGSGVPPLEKKADKKWGGQADYEAYKKNTPVLVPRLK</sequence>
<dbReference type="PANTHER" id="PTHR32251">
    <property type="entry name" value="3-OXO-5-ALPHA-STEROID 4-DEHYDROGENASE"/>
    <property type="match status" value="1"/>
</dbReference>
<evidence type="ECO:0000256" key="1">
    <source>
        <dbReference type="SAM" id="Phobius"/>
    </source>
</evidence>
<proteinExistence type="predicted"/>
<feature type="transmembrane region" description="Helical" evidence="1">
    <location>
        <begin position="33"/>
        <end position="53"/>
    </location>
</feature>
<dbReference type="Gene3D" id="1.20.120.1630">
    <property type="match status" value="1"/>
</dbReference>
<dbReference type="OrthoDB" id="9779233at2"/>
<evidence type="ECO:0000313" key="3">
    <source>
        <dbReference type="Proteomes" id="UP000031196"/>
    </source>
</evidence>
<feature type="transmembrane region" description="Helical" evidence="1">
    <location>
        <begin position="65"/>
        <end position="84"/>
    </location>
</feature>
<dbReference type="Pfam" id="PF06966">
    <property type="entry name" value="DUF1295"/>
    <property type="match status" value="1"/>
</dbReference>
<keyword evidence="1" id="KW-1133">Transmembrane helix</keyword>
<comment type="caution">
    <text evidence="2">The sequence shown here is derived from an EMBL/GenBank/DDBJ whole genome shotgun (WGS) entry which is preliminary data.</text>
</comment>
<gene>
    <name evidence="2" type="ORF">RM50_00655</name>
</gene>
<dbReference type="Proteomes" id="UP000031196">
    <property type="component" value="Unassembled WGS sequence"/>
</dbReference>
<organism evidence="2 3">
    <name type="scientific">Pseudarthrobacter phenanthrenivorans</name>
    <name type="common">Arthrobacter phenanthrenivorans</name>
    <dbReference type="NCBI Taxonomy" id="361575"/>
    <lineage>
        <taxon>Bacteria</taxon>
        <taxon>Bacillati</taxon>
        <taxon>Actinomycetota</taxon>
        <taxon>Actinomycetes</taxon>
        <taxon>Micrococcales</taxon>
        <taxon>Micrococcaceae</taxon>
        <taxon>Pseudarthrobacter</taxon>
    </lineage>
</organism>
<feature type="transmembrane region" description="Helical" evidence="1">
    <location>
        <begin position="7"/>
        <end position="27"/>
    </location>
</feature>
<dbReference type="PROSITE" id="PS50244">
    <property type="entry name" value="S5A_REDUCTASE"/>
    <property type="match status" value="1"/>
</dbReference>
<evidence type="ECO:0000313" key="2">
    <source>
        <dbReference type="EMBL" id="KIC69980.1"/>
    </source>
</evidence>
<dbReference type="AlphaFoldDB" id="A0A0B4DZW4"/>
<keyword evidence="1" id="KW-0472">Membrane</keyword>
<dbReference type="EMBL" id="JWTB01000002">
    <property type="protein sequence ID" value="KIC69980.1"/>
    <property type="molecule type" value="Genomic_DNA"/>
</dbReference>
<dbReference type="RefSeq" id="WP_043448868.1">
    <property type="nucleotide sequence ID" value="NZ_JWTB01000002.1"/>
</dbReference>
<feature type="transmembrane region" description="Helical" evidence="1">
    <location>
        <begin position="215"/>
        <end position="232"/>
    </location>
</feature>
<name>A0A0B4DZW4_PSEPS</name>
<dbReference type="GO" id="GO:0016020">
    <property type="term" value="C:membrane"/>
    <property type="evidence" value="ECO:0007669"/>
    <property type="project" value="TreeGrafter"/>
</dbReference>
<feature type="transmembrane region" description="Helical" evidence="1">
    <location>
        <begin position="90"/>
        <end position="112"/>
    </location>
</feature>
<keyword evidence="1" id="KW-0812">Transmembrane</keyword>
<feature type="transmembrane region" description="Helical" evidence="1">
    <location>
        <begin position="133"/>
        <end position="153"/>
    </location>
</feature>
<protein>
    <submittedName>
        <fullName evidence="2">Membrane protein</fullName>
    </submittedName>
</protein>
<dbReference type="PANTHER" id="PTHR32251:SF17">
    <property type="entry name" value="STEROID 5-ALPHA REDUCTASE C-TERMINAL DOMAIN-CONTAINING PROTEIN"/>
    <property type="match status" value="1"/>
</dbReference>
<reference evidence="2 3" key="1">
    <citation type="submission" date="2014-12" db="EMBL/GenBank/DDBJ databases">
        <title>Genome sequencing of Arthrobacter phenanthrenivorans SWC37.</title>
        <authorList>
            <person name="Tan P.W."/>
            <person name="Chan K.-G."/>
        </authorList>
    </citation>
    <scope>NUCLEOTIDE SEQUENCE [LARGE SCALE GENOMIC DNA]</scope>
    <source>
        <strain evidence="2 3">SWC37</strain>
    </source>
</reference>
<dbReference type="InterPro" id="IPR010721">
    <property type="entry name" value="UstE-like"/>
</dbReference>
<accession>A0A0B4DZW4</accession>
<feature type="transmembrane region" description="Helical" evidence="1">
    <location>
        <begin position="165"/>
        <end position="184"/>
    </location>
</feature>